<keyword evidence="8 14" id="KW-0812">Transmembrane</keyword>
<dbReference type="NCBIfam" id="TIGR04207">
    <property type="entry name" value="halo_sig_pep"/>
    <property type="match status" value="1"/>
</dbReference>
<evidence type="ECO:0000256" key="7">
    <source>
        <dbReference type="ARBA" id="ARBA00022601"/>
    </source>
</evidence>
<feature type="transmembrane region" description="Helical" evidence="14">
    <location>
        <begin position="936"/>
        <end position="956"/>
    </location>
</feature>
<name>A0A5D5ATI3_9EURY</name>
<evidence type="ECO:0000313" key="18">
    <source>
        <dbReference type="Proteomes" id="UP000324104"/>
    </source>
</evidence>
<sequence length="960" mass="104838">MTETKKKVNAVFMAVLMVLSVVAVSAAFAAPAAAQEISVEDQDVHEDGSTVELSSSDTASINVVLPDGWTAEDISDGGDYFENTNEVNWDWGSDRADRSVSFTLIPADGAEDGDSETVSVVNDQASSETFTVTVDADTDPAPGNGGAPAELEISNHDPWQGEEVTLTGTAIDANEAYNLIAVDGFDDGDFDGTERVRQVTSNNDGEIVVDTGSLDTGYYFVDIDGVDESEENTFYVNVLDVDAAFDDDSVTDAGPNSVTEFEIETERGFYSIDVTADGDLEDYELFGIFVGDEATNDLAQDVVANDDDIDDTEGVTYEDIVDYLRSDGDLDEEHGELNVMLLDEDEDDYDEMIRFSGISDTDEYDVDFADIGEDDYEFEFEETDTEATATANITVTESDAEANFDDSVYTQSSGDLVEFTVELEDTDDAYIQFGDEDSSFVDVFYIEDDSDNGEVTFTVNTRTIGAADAEHDQVVYSDDDIVESYLHSGGFDDADGPHFWADDVDEEYLTYEEYLDELDLIDEGDGEDGFDQLPRPLQWGTDYDMTVDSDGHFIVEDGESDVNNEIGHAILDLVEPQLNSVSTWVGPSDSADEETNVEDLQDKLTERENVAIDDQLVINAEAEGIYGYLAAVDYAENSNDLNDGLEDGYEVAVLNELLEDDGEGVNMVIEDQVAHGNQDPNQIDLTADESDVYVLVDNDAGELFIIVDTSDEPFDRSIENGDEFNVELEYETDGDDRFRFDEDTNERSWQGGAGGDTDAAAFPYYQADSTQSVSTTFTLEDAEAVFDHLDEDELVQIEASDDFEITGTTNVAPGTDGHLRISNQPGESSFVYDPDVEIDSDGSFTAESTDFSERSTDTETIVNYRVGGSTVDSTDGIFVDEVVTDDDADEADDDADEEPPETDDTDEEPPETDDTDEEPPETDDTDDEPPAEDDDIPGFGVAVALVALLAAAMLALRRQN</sequence>
<evidence type="ECO:0000256" key="9">
    <source>
        <dbReference type="ARBA" id="ARBA00022729"/>
    </source>
</evidence>
<dbReference type="InterPro" id="IPR026371">
    <property type="entry name" value="PGF_CTERM"/>
</dbReference>
<dbReference type="NCBIfam" id="NF045517">
    <property type="entry name" value="halo_surf_dom"/>
    <property type="match status" value="1"/>
</dbReference>
<comment type="caution">
    <text evidence="17">The sequence shown here is derived from an EMBL/GenBank/DDBJ whole genome shotgun (WGS) entry which is preliminary data.</text>
</comment>
<accession>A0A5D5ATI3</accession>
<evidence type="ECO:0000259" key="15">
    <source>
        <dbReference type="Pfam" id="PF18204"/>
    </source>
</evidence>
<evidence type="ECO:0000256" key="13">
    <source>
        <dbReference type="SAM" id="MobiDB-lite"/>
    </source>
</evidence>
<keyword evidence="5" id="KW-0134">Cell wall</keyword>
<gene>
    <name evidence="17" type="ORF">FYC77_05850</name>
</gene>
<evidence type="ECO:0000256" key="1">
    <source>
        <dbReference type="ARBA" id="ARBA00004236"/>
    </source>
</evidence>
<dbReference type="Pfam" id="PF25162">
    <property type="entry name" value="DUF7827"/>
    <property type="match status" value="1"/>
</dbReference>
<proteinExistence type="inferred from homology"/>
<dbReference type="AlphaFoldDB" id="A0A5D5ATI3"/>
<dbReference type="RefSeq" id="WP_149080569.1">
    <property type="nucleotide sequence ID" value="NZ_VTAW01000005.1"/>
</dbReference>
<reference evidence="17 18" key="1">
    <citation type="submission" date="2019-08" db="EMBL/GenBank/DDBJ databases">
        <title>Archaea genome.</title>
        <authorList>
            <person name="Kajale S."/>
            <person name="Shouche Y."/>
            <person name="Deshpande N."/>
            <person name="Sharma A."/>
        </authorList>
    </citation>
    <scope>NUCLEOTIDE SEQUENCE [LARGE SCALE GENOMIC DNA]</scope>
    <source>
        <strain evidence="17 18">ESP3B_9</strain>
    </source>
</reference>
<evidence type="ECO:0000256" key="8">
    <source>
        <dbReference type="ARBA" id="ARBA00022692"/>
    </source>
</evidence>
<evidence type="ECO:0000256" key="12">
    <source>
        <dbReference type="ARBA" id="ARBA00023180"/>
    </source>
</evidence>
<comment type="similarity">
    <text evidence="3">Belongs to the halobacterial S-layer protein family.</text>
</comment>
<dbReference type="InterPro" id="IPR057149">
    <property type="entry name" value="DUF7827"/>
</dbReference>
<feature type="domain" description="PGF-CTERM archaeal protein-sorting signal" evidence="15">
    <location>
        <begin position="936"/>
        <end position="958"/>
    </location>
</feature>
<keyword evidence="12" id="KW-0325">Glycoprotein</keyword>
<protein>
    <submittedName>
        <fullName evidence="17">PGF-CTERM sorting domain-containing protein</fullName>
    </submittedName>
</protein>
<feature type="domain" description="DUF7827" evidence="16">
    <location>
        <begin position="398"/>
        <end position="483"/>
    </location>
</feature>
<dbReference type="InterPro" id="IPR026452">
    <property type="entry name" value="Surf_glycop_sig_pep"/>
</dbReference>
<organism evidence="17 18">
    <name type="scientific">Natrialba swarupiae</name>
    <dbReference type="NCBI Taxonomy" id="2448032"/>
    <lineage>
        <taxon>Archaea</taxon>
        <taxon>Methanobacteriati</taxon>
        <taxon>Methanobacteriota</taxon>
        <taxon>Stenosarchaea group</taxon>
        <taxon>Halobacteria</taxon>
        <taxon>Halobacteriales</taxon>
        <taxon>Natrialbaceae</taxon>
        <taxon>Natrialba</taxon>
    </lineage>
</organism>
<keyword evidence="7" id="KW-0701">S-layer</keyword>
<keyword evidence="4" id="KW-1003">Cell membrane</keyword>
<evidence type="ECO:0000259" key="16">
    <source>
        <dbReference type="Pfam" id="PF25162"/>
    </source>
</evidence>
<dbReference type="NCBIfam" id="TIGR04126">
    <property type="entry name" value="PGF_CTERM"/>
    <property type="match status" value="1"/>
</dbReference>
<feature type="region of interest" description="Disordered" evidence="13">
    <location>
        <begin position="884"/>
        <end position="938"/>
    </location>
</feature>
<evidence type="ECO:0000256" key="11">
    <source>
        <dbReference type="ARBA" id="ARBA00023136"/>
    </source>
</evidence>
<keyword evidence="11 14" id="KW-0472">Membrane</keyword>
<evidence type="ECO:0000256" key="6">
    <source>
        <dbReference type="ARBA" id="ARBA00022525"/>
    </source>
</evidence>
<evidence type="ECO:0000256" key="14">
    <source>
        <dbReference type="SAM" id="Phobius"/>
    </source>
</evidence>
<dbReference type="EMBL" id="VTAW01000005">
    <property type="protein sequence ID" value="TYT62840.1"/>
    <property type="molecule type" value="Genomic_DNA"/>
</dbReference>
<evidence type="ECO:0000256" key="10">
    <source>
        <dbReference type="ARBA" id="ARBA00022989"/>
    </source>
</evidence>
<keyword evidence="9" id="KW-0732">Signal</keyword>
<dbReference type="GO" id="GO:0030115">
    <property type="term" value="C:S-layer"/>
    <property type="evidence" value="ECO:0007669"/>
    <property type="project" value="UniProtKB-SubCell"/>
</dbReference>
<evidence type="ECO:0000256" key="3">
    <source>
        <dbReference type="ARBA" id="ARBA00009327"/>
    </source>
</evidence>
<dbReference type="Proteomes" id="UP000324104">
    <property type="component" value="Unassembled WGS sequence"/>
</dbReference>
<evidence type="ECO:0000256" key="2">
    <source>
        <dbReference type="ARBA" id="ARBA00004237"/>
    </source>
</evidence>
<feature type="region of interest" description="Disordered" evidence="13">
    <location>
        <begin position="836"/>
        <end position="855"/>
    </location>
</feature>
<comment type="subcellular location">
    <subcellularLocation>
        <location evidence="1">Cell membrane</location>
    </subcellularLocation>
    <subcellularLocation>
        <location evidence="2">Secreted</location>
        <location evidence="2">Cell wall</location>
        <location evidence="2">S-layer</location>
    </subcellularLocation>
</comment>
<feature type="compositionally biased region" description="Acidic residues" evidence="13">
    <location>
        <begin position="884"/>
        <end position="936"/>
    </location>
</feature>
<evidence type="ECO:0000256" key="4">
    <source>
        <dbReference type="ARBA" id="ARBA00022475"/>
    </source>
</evidence>
<evidence type="ECO:0000313" key="17">
    <source>
        <dbReference type="EMBL" id="TYT62840.1"/>
    </source>
</evidence>
<keyword evidence="6" id="KW-0964">Secreted</keyword>
<dbReference type="GO" id="GO:0005886">
    <property type="term" value="C:plasma membrane"/>
    <property type="evidence" value="ECO:0007669"/>
    <property type="project" value="UniProtKB-SubCell"/>
</dbReference>
<keyword evidence="10 14" id="KW-1133">Transmembrane helix</keyword>
<dbReference type="Pfam" id="PF18204">
    <property type="entry name" value="PGF-CTERM"/>
    <property type="match status" value="1"/>
</dbReference>
<keyword evidence="18" id="KW-1185">Reference proteome</keyword>
<evidence type="ECO:0000256" key="5">
    <source>
        <dbReference type="ARBA" id="ARBA00022512"/>
    </source>
</evidence>